<evidence type="ECO:0000256" key="5">
    <source>
        <dbReference type="ARBA" id="ARBA00023049"/>
    </source>
</evidence>
<organism evidence="7 8">
    <name type="scientific">Dulcicalothrix desertica PCC 7102</name>
    <dbReference type="NCBI Taxonomy" id="232991"/>
    <lineage>
        <taxon>Bacteria</taxon>
        <taxon>Bacillati</taxon>
        <taxon>Cyanobacteriota</taxon>
        <taxon>Cyanophyceae</taxon>
        <taxon>Nostocales</taxon>
        <taxon>Calotrichaceae</taxon>
        <taxon>Dulcicalothrix</taxon>
    </lineage>
</organism>
<keyword evidence="4" id="KW-0862">Zinc</keyword>
<evidence type="ECO:0000313" key="7">
    <source>
        <dbReference type="EMBL" id="RUT02491.1"/>
    </source>
</evidence>
<reference evidence="7" key="2">
    <citation type="journal article" date="2019" name="Genome Biol. Evol.">
        <title>Day and night: Metabolic profiles and evolutionary relationships of six axenic non-marine cyanobacteria.</title>
        <authorList>
            <person name="Will S.E."/>
            <person name="Henke P."/>
            <person name="Boedeker C."/>
            <person name="Huang S."/>
            <person name="Brinkmann H."/>
            <person name="Rohde M."/>
            <person name="Jarek M."/>
            <person name="Friedl T."/>
            <person name="Seufert S."/>
            <person name="Schumacher M."/>
            <person name="Overmann J."/>
            <person name="Neumann-Schaal M."/>
            <person name="Petersen J."/>
        </authorList>
    </citation>
    <scope>NUCLEOTIDE SEQUENCE [LARGE SCALE GENOMIC DNA]</scope>
    <source>
        <strain evidence="7">PCC 7102</strain>
    </source>
</reference>
<reference evidence="7" key="1">
    <citation type="submission" date="2018-12" db="EMBL/GenBank/DDBJ databases">
        <authorList>
            <person name="Will S."/>
            <person name="Neumann-Schaal M."/>
            <person name="Henke P."/>
        </authorList>
    </citation>
    <scope>NUCLEOTIDE SEQUENCE</scope>
    <source>
        <strain evidence="7">PCC 7102</strain>
    </source>
</reference>
<protein>
    <recommendedName>
        <fullName evidence="6">FTP domain-containing protein</fullName>
    </recommendedName>
</protein>
<dbReference type="AlphaFoldDB" id="A0A433V8R1"/>
<evidence type="ECO:0000256" key="1">
    <source>
        <dbReference type="ARBA" id="ARBA00022670"/>
    </source>
</evidence>
<dbReference type="GO" id="GO:0008237">
    <property type="term" value="F:metallopeptidase activity"/>
    <property type="evidence" value="ECO:0007669"/>
    <property type="project" value="UniProtKB-KW"/>
</dbReference>
<dbReference type="Pfam" id="PF07504">
    <property type="entry name" value="FTP"/>
    <property type="match status" value="1"/>
</dbReference>
<name>A0A433V8R1_9CYAN</name>
<keyword evidence="5" id="KW-0482">Metalloprotease</keyword>
<evidence type="ECO:0000256" key="2">
    <source>
        <dbReference type="ARBA" id="ARBA00022723"/>
    </source>
</evidence>
<dbReference type="InterPro" id="IPR011096">
    <property type="entry name" value="FTP_domain"/>
</dbReference>
<comment type="caution">
    <text evidence="7">The sequence shown here is derived from an EMBL/GenBank/DDBJ whole genome shotgun (WGS) entry which is preliminary data.</text>
</comment>
<sequence length="223" mass="25709">MKTFTFHTHIEDKNSTLNPGIDELTKVLKRADREGKKLIEMFKEVADSLMSLLGSVIEVEPKLGFVTTSQPIREFQLEGVSIKTWKKTKTHTIKFRQKYKNIPVYGSIVTVEVGDEYDLIAINSAIGDPIDIDAHPKFKPDQLKDVIQKQTKHDLRNSDIKETLYYYFDTNEKRWRLVYLVENNSQKIDSLPKSESAPEIVDYVIDAHTGELVSELPRIKTIR</sequence>
<keyword evidence="2" id="KW-0479">Metal-binding</keyword>
<feature type="domain" description="FTP" evidence="6">
    <location>
        <begin position="81"/>
        <end position="123"/>
    </location>
</feature>
<proteinExistence type="predicted"/>
<keyword evidence="3" id="KW-0378">Hydrolase</keyword>
<dbReference type="RefSeq" id="WP_158632900.1">
    <property type="nucleotide sequence ID" value="NZ_RSCL01000016.1"/>
</dbReference>
<evidence type="ECO:0000313" key="8">
    <source>
        <dbReference type="Proteomes" id="UP000271624"/>
    </source>
</evidence>
<gene>
    <name evidence="7" type="ORF">DSM106972_059690</name>
</gene>
<evidence type="ECO:0000259" key="6">
    <source>
        <dbReference type="Pfam" id="PF07504"/>
    </source>
</evidence>
<dbReference type="Gene3D" id="3.10.450.40">
    <property type="match status" value="1"/>
</dbReference>
<keyword evidence="1" id="KW-0645">Protease</keyword>
<dbReference type="Proteomes" id="UP000271624">
    <property type="component" value="Unassembled WGS sequence"/>
</dbReference>
<accession>A0A433V8R1</accession>
<dbReference type="GO" id="GO:0046872">
    <property type="term" value="F:metal ion binding"/>
    <property type="evidence" value="ECO:0007669"/>
    <property type="project" value="UniProtKB-KW"/>
</dbReference>
<dbReference type="GO" id="GO:0006508">
    <property type="term" value="P:proteolysis"/>
    <property type="evidence" value="ECO:0007669"/>
    <property type="project" value="UniProtKB-KW"/>
</dbReference>
<keyword evidence="8" id="KW-1185">Reference proteome</keyword>
<evidence type="ECO:0000256" key="4">
    <source>
        <dbReference type="ARBA" id="ARBA00022833"/>
    </source>
</evidence>
<dbReference type="EMBL" id="RSCL01000016">
    <property type="protein sequence ID" value="RUT02491.1"/>
    <property type="molecule type" value="Genomic_DNA"/>
</dbReference>
<evidence type="ECO:0000256" key="3">
    <source>
        <dbReference type="ARBA" id="ARBA00022801"/>
    </source>
</evidence>
<dbReference type="OrthoDB" id="512763at2"/>